<feature type="transmembrane region" description="Helical" evidence="21">
    <location>
        <begin position="242"/>
        <end position="261"/>
    </location>
</feature>
<sequence>MERKRVLKIFTAEDLLLAKKDGKTWVARGNKVYDVTEFVADHPGGDDLITQFAGQVIDGKMEDKDSHEHSASAYAVLDEYLVGRLASDAGLTVSDDWVAEDDFHPDDTNVDDDYLQSSFLDLRKPLIRQVWESNWSKSFYLQQVHQPRHLAHSARLFGPEYLEIFTKTKWYVVPLVWLPISFYLLLRSGLQFSASSTDPMGQRTPLKYLLPVVISPLAPAQSVTNLAYSIPTMGDLKSVSANAWALTFASFLVGNVVWTLLEYGFHRFLFHVDRLLPDRPAFLLLHFLTHGVHHYLPMDRLRLVMPPVLFFVLSFPMTRLAYLLFPVHMANGIISGSFAFYVLYDCMHYALHHTKLPEYMREMKKYHLAHHYKNFDLGFGVTSKVWDYVFGTVLPV</sequence>
<dbReference type="FunCoup" id="G4TKJ5">
    <property type="interactions" value="95"/>
</dbReference>
<evidence type="ECO:0000256" key="1">
    <source>
        <dbReference type="ARBA" id="ARBA00004477"/>
    </source>
</evidence>
<evidence type="ECO:0000256" key="17">
    <source>
        <dbReference type="ARBA" id="ARBA00023160"/>
    </source>
</evidence>
<keyword evidence="15 18" id="KW-0443">Lipid metabolism</keyword>
<dbReference type="GO" id="GO:0080132">
    <property type="term" value="F:fatty acid 2-hydroxylase activity"/>
    <property type="evidence" value="ECO:0007669"/>
    <property type="project" value="InterPro"/>
</dbReference>
<evidence type="ECO:0000256" key="20">
    <source>
        <dbReference type="PIRSR" id="PIRSR005149-50"/>
    </source>
</evidence>
<dbReference type="InterPro" id="IPR014430">
    <property type="entry name" value="Scs7"/>
</dbReference>
<dbReference type="GO" id="GO:0005506">
    <property type="term" value="F:iron ion binding"/>
    <property type="evidence" value="ECO:0007669"/>
    <property type="project" value="UniProtKB-UniRule"/>
</dbReference>
<comment type="caution">
    <text evidence="23">The sequence shown here is derived from an EMBL/GenBank/DDBJ whole genome shotgun (WGS) entry which is preliminary data.</text>
</comment>
<dbReference type="GO" id="GO:0020037">
    <property type="term" value="F:heme binding"/>
    <property type="evidence" value="ECO:0007669"/>
    <property type="project" value="InterPro"/>
</dbReference>
<comment type="similarity">
    <text evidence="4 18">Belongs to the sterol desaturase family. SCS7 subfamily.</text>
</comment>
<keyword evidence="5 18" id="KW-0444">Lipid biosynthesis</keyword>
<evidence type="ECO:0000256" key="4">
    <source>
        <dbReference type="ARBA" id="ARBA00005747"/>
    </source>
</evidence>
<dbReference type="InterPro" id="IPR001199">
    <property type="entry name" value="Cyt_B5-like_heme/steroid-bd"/>
</dbReference>
<organism evidence="23 24">
    <name type="scientific">Serendipita indica (strain DSM 11827)</name>
    <name type="common">Root endophyte fungus</name>
    <name type="synonym">Piriformospora indica</name>
    <dbReference type="NCBI Taxonomy" id="1109443"/>
    <lineage>
        <taxon>Eukaryota</taxon>
        <taxon>Fungi</taxon>
        <taxon>Dikarya</taxon>
        <taxon>Basidiomycota</taxon>
        <taxon>Agaricomycotina</taxon>
        <taxon>Agaricomycetes</taxon>
        <taxon>Sebacinales</taxon>
        <taxon>Serendipitaceae</taxon>
        <taxon>Serendipita</taxon>
    </lineage>
</organism>
<dbReference type="STRING" id="1109443.G4TKJ5"/>
<feature type="binding site" evidence="19">
    <location>
        <position position="271"/>
    </location>
    <ligand>
        <name>Zn(2+)</name>
        <dbReference type="ChEBI" id="CHEBI:29105"/>
        <label>2</label>
    </ligand>
</feature>
<feature type="binding site" evidence="19">
    <location>
        <position position="370"/>
    </location>
    <ligand>
        <name>Zn(2+)</name>
        <dbReference type="ChEBI" id="CHEBI:29105"/>
        <label>1</label>
    </ligand>
</feature>
<keyword evidence="24" id="KW-1185">Reference proteome</keyword>
<dbReference type="SMART" id="SM01117">
    <property type="entry name" value="Cyt-b5"/>
    <property type="match status" value="1"/>
</dbReference>
<dbReference type="InterPro" id="IPR018506">
    <property type="entry name" value="Cyt_B5_heme-BS"/>
</dbReference>
<feature type="binding site" evidence="19">
    <location>
        <position position="294"/>
    </location>
    <ligand>
        <name>Zn(2+)</name>
        <dbReference type="ChEBI" id="CHEBI:29105"/>
        <label>1</label>
    </ligand>
</feature>
<evidence type="ECO:0000259" key="22">
    <source>
        <dbReference type="PROSITE" id="PS50255"/>
    </source>
</evidence>
<comment type="pathway">
    <text evidence="3">Lipid metabolism.</text>
</comment>
<gene>
    <name evidence="23" type="ORF">PIIN_05764</name>
</gene>
<comment type="subcellular location">
    <subcellularLocation>
        <location evidence="1">Endoplasmic reticulum membrane</location>
        <topology evidence="1">Multi-pass membrane protein</topology>
    </subcellularLocation>
</comment>
<dbReference type="HOGENOM" id="CLU_034756_0_1_1"/>
<dbReference type="Proteomes" id="UP000007148">
    <property type="component" value="Unassembled WGS sequence"/>
</dbReference>
<keyword evidence="12 21" id="KW-1133">Transmembrane helix</keyword>
<name>G4TKJ5_SERID</name>
<dbReference type="OrthoDB" id="2204368at2759"/>
<protein>
    <recommendedName>
        <fullName evidence="18">Ceramide very long chain fatty acid hydroxylase</fullName>
        <ecNumber evidence="18">1.-.-.-</ecNumber>
    </recommendedName>
</protein>
<evidence type="ECO:0000313" key="24">
    <source>
        <dbReference type="Proteomes" id="UP000007148"/>
    </source>
</evidence>
<feature type="binding site" evidence="19">
    <location>
        <position position="348"/>
    </location>
    <ligand>
        <name>Zn(2+)</name>
        <dbReference type="ChEBI" id="CHEBI:29105"/>
        <label>1</label>
    </ligand>
</feature>
<dbReference type="Gene3D" id="3.10.120.10">
    <property type="entry name" value="Cytochrome b5-like heme/steroid binding domain"/>
    <property type="match status" value="1"/>
</dbReference>
<keyword evidence="6 20" id="KW-0349">Heme</keyword>
<evidence type="ECO:0000256" key="12">
    <source>
        <dbReference type="ARBA" id="ARBA00022989"/>
    </source>
</evidence>
<evidence type="ECO:0000313" key="23">
    <source>
        <dbReference type="EMBL" id="CCA71829.1"/>
    </source>
</evidence>
<evidence type="ECO:0000256" key="6">
    <source>
        <dbReference type="ARBA" id="ARBA00022617"/>
    </source>
</evidence>
<feature type="binding site" evidence="19">
    <location>
        <position position="371"/>
    </location>
    <ligand>
        <name>Zn(2+)</name>
        <dbReference type="ChEBI" id="CHEBI:29105"/>
        <label>1</label>
    </ligand>
</feature>
<dbReference type="PRINTS" id="PR00363">
    <property type="entry name" value="CYTOCHROMEB5"/>
</dbReference>
<dbReference type="EC" id="1.-.-.-" evidence="18"/>
<dbReference type="InterPro" id="IPR006694">
    <property type="entry name" value="Fatty_acid_hydroxylase"/>
</dbReference>
<dbReference type="OMA" id="HFVHHDQ"/>
<feature type="binding site" evidence="19">
    <location>
        <position position="293"/>
    </location>
    <ligand>
        <name>Zn(2+)</name>
        <dbReference type="ChEBI" id="CHEBI:29105"/>
        <label>1</label>
    </ligand>
</feature>
<feature type="binding site" description="axial binding residue" evidence="20">
    <location>
        <position position="42"/>
    </location>
    <ligand>
        <name>heme</name>
        <dbReference type="ChEBI" id="CHEBI:30413"/>
    </ligand>
    <ligandPart>
        <name>Fe</name>
        <dbReference type="ChEBI" id="CHEBI:18248"/>
    </ligandPart>
</feature>
<keyword evidence="10 18" id="KW-0276">Fatty acid metabolism</keyword>
<dbReference type="InParanoid" id="G4TKJ5"/>
<keyword evidence="16 18" id="KW-0472">Membrane</keyword>
<feature type="transmembrane region" description="Helical" evidence="21">
    <location>
        <begin position="333"/>
        <end position="351"/>
    </location>
</feature>
<evidence type="ECO:0000256" key="15">
    <source>
        <dbReference type="ARBA" id="ARBA00023098"/>
    </source>
</evidence>
<evidence type="ECO:0000256" key="16">
    <source>
        <dbReference type="ARBA" id="ARBA00023136"/>
    </source>
</evidence>
<dbReference type="PROSITE" id="PS00191">
    <property type="entry name" value="CYTOCHROME_B5_1"/>
    <property type="match status" value="1"/>
</dbReference>
<comment type="cofactor">
    <cofactor evidence="20">
        <name>Fe cation</name>
        <dbReference type="ChEBI" id="CHEBI:24875"/>
    </cofactor>
</comment>
<feature type="binding site" evidence="19">
    <location>
        <position position="367"/>
    </location>
    <ligand>
        <name>Zn(2+)</name>
        <dbReference type="ChEBI" id="CHEBI:29105"/>
        <label>1</label>
    </ligand>
</feature>
<comment type="pathway">
    <text evidence="2">Sphingolipid metabolism.</text>
</comment>
<keyword evidence="11 19" id="KW-0862">Zinc</keyword>
<evidence type="ECO:0000256" key="9">
    <source>
        <dbReference type="ARBA" id="ARBA00022824"/>
    </source>
</evidence>
<keyword evidence="17 18" id="KW-0275">Fatty acid biosynthesis</keyword>
<evidence type="ECO:0000256" key="21">
    <source>
        <dbReference type="SAM" id="Phobius"/>
    </source>
</evidence>
<dbReference type="EMBL" id="CAFZ01000136">
    <property type="protein sequence ID" value="CCA71829.1"/>
    <property type="molecule type" value="Genomic_DNA"/>
</dbReference>
<evidence type="ECO:0000256" key="2">
    <source>
        <dbReference type="ARBA" id="ARBA00004991"/>
    </source>
</evidence>
<feature type="transmembrane region" description="Helical" evidence="21">
    <location>
        <begin position="208"/>
        <end position="230"/>
    </location>
</feature>
<dbReference type="eggNOG" id="KOG0537">
    <property type="taxonomic scope" value="Eukaryota"/>
</dbReference>
<feature type="binding site" description="axial binding residue" evidence="20">
    <location>
        <position position="69"/>
    </location>
    <ligand>
        <name>heme</name>
        <dbReference type="ChEBI" id="CHEBI:30413"/>
    </ligand>
    <ligandPart>
        <name>Fe</name>
        <dbReference type="ChEBI" id="CHEBI:18248"/>
    </ligandPart>
</feature>
<evidence type="ECO:0000256" key="14">
    <source>
        <dbReference type="ARBA" id="ARBA00023004"/>
    </source>
</evidence>
<dbReference type="AlphaFoldDB" id="G4TKJ5"/>
<evidence type="ECO:0000256" key="7">
    <source>
        <dbReference type="ARBA" id="ARBA00022692"/>
    </source>
</evidence>
<dbReference type="InterPro" id="IPR036400">
    <property type="entry name" value="Cyt_B5-like_heme/steroid_sf"/>
</dbReference>
<keyword evidence="7 21" id="KW-0812">Transmembrane</keyword>
<evidence type="ECO:0000256" key="19">
    <source>
        <dbReference type="PIRSR" id="PIRSR005149-1"/>
    </source>
</evidence>
<comment type="cofactor">
    <cofactor evidence="18 19">
        <name>Zn(2+)</name>
        <dbReference type="ChEBI" id="CHEBI:29105"/>
    </cofactor>
    <text evidence="18 19">Binds 2 Zn(2+) ions per subunit that likely form a catalytic dimetal center.</text>
</comment>
<dbReference type="PROSITE" id="PS50255">
    <property type="entry name" value="CYTOCHROME_B5_2"/>
    <property type="match status" value="1"/>
</dbReference>
<feature type="binding site" evidence="19">
    <location>
        <position position="266"/>
    </location>
    <ligand>
        <name>Zn(2+)</name>
        <dbReference type="ChEBI" id="CHEBI:29105"/>
        <label>1</label>
    </ligand>
</feature>
<proteinExistence type="inferred from homology"/>
<dbReference type="PIRSF" id="PIRSF005149">
    <property type="entry name" value="IPC-B_HD"/>
    <property type="match status" value="1"/>
</dbReference>
<dbReference type="GO" id="GO:0005789">
    <property type="term" value="C:endoplasmic reticulum membrane"/>
    <property type="evidence" value="ECO:0007669"/>
    <property type="project" value="UniProtKB-SubCell"/>
</dbReference>
<dbReference type="Pfam" id="PF04116">
    <property type="entry name" value="FA_hydroxylase"/>
    <property type="match status" value="1"/>
</dbReference>
<evidence type="ECO:0000256" key="5">
    <source>
        <dbReference type="ARBA" id="ARBA00022516"/>
    </source>
</evidence>
<evidence type="ECO:0000256" key="13">
    <source>
        <dbReference type="ARBA" id="ARBA00023002"/>
    </source>
</evidence>
<dbReference type="SUPFAM" id="SSF55856">
    <property type="entry name" value="Cytochrome b5-like heme/steroid binding domain"/>
    <property type="match status" value="1"/>
</dbReference>
<dbReference type="Pfam" id="PF00173">
    <property type="entry name" value="Cyt-b5"/>
    <property type="match status" value="1"/>
</dbReference>
<feature type="domain" description="Cytochrome b5 heme-binding" evidence="22">
    <location>
        <begin position="7"/>
        <end position="86"/>
    </location>
</feature>
<dbReference type="GO" id="GO:0006633">
    <property type="term" value="P:fatty acid biosynthetic process"/>
    <property type="evidence" value="ECO:0007669"/>
    <property type="project" value="UniProtKB-KW"/>
</dbReference>
<feature type="binding site" evidence="19">
    <location>
        <position position="290"/>
    </location>
    <ligand>
        <name>Zn(2+)</name>
        <dbReference type="ChEBI" id="CHEBI:29105"/>
        <label>1</label>
    </ligand>
</feature>
<feature type="transmembrane region" description="Helical" evidence="21">
    <location>
        <begin position="170"/>
        <end position="188"/>
    </location>
</feature>
<keyword evidence="8 18" id="KW-0479">Metal-binding</keyword>
<keyword evidence="9 18" id="KW-0256">Endoplasmic reticulum</keyword>
<dbReference type="eggNOG" id="KOG0539">
    <property type="taxonomic scope" value="Eukaryota"/>
</dbReference>
<evidence type="ECO:0000256" key="11">
    <source>
        <dbReference type="ARBA" id="ARBA00022833"/>
    </source>
</evidence>
<dbReference type="PANTHER" id="PTHR12863:SF1">
    <property type="entry name" value="FATTY ACID 2-HYDROXYLASE"/>
    <property type="match status" value="1"/>
</dbReference>
<keyword evidence="13 18" id="KW-0560">Oxidoreductase</keyword>
<keyword evidence="14 18" id="KW-0408">Iron</keyword>
<dbReference type="PANTHER" id="PTHR12863">
    <property type="entry name" value="FATTY ACID HYDROXYLASE"/>
    <property type="match status" value="1"/>
</dbReference>
<evidence type="ECO:0000256" key="18">
    <source>
        <dbReference type="PIRNR" id="PIRNR005149"/>
    </source>
</evidence>
<evidence type="ECO:0000256" key="8">
    <source>
        <dbReference type="ARBA" id="ARBA00022723"/>
    </source>
</evidence>
<evidence type="ECO:0000256" key="3">
    <source>
        <dbReference type="ARBA" id="ARBA00005189"/>
    </source>
</evidence>
<feature type="binding site" evidence="19">
    <location>
        <position position="352"/>
    </location>
    <ligand>
        <name>Zn(2+)</name>
        <dbReference type="ChEBI" id="CHEBI:29105"/>
        <label>1</label>
    </ligand>
</feature>
<evidence type="ECO:0000256" key="10">
    <source>
        <dbReference type="ARBA" id="ARBA00022832"/>
    </source>
</evidence>
<accession>G4TKJ5</accession>
<reference evidence="23 24" key="1">
    <citation type="journal article" date="2011" name="PLoS Pathog.">
        <title>Endophytic Life Strategies Decoded by Genome and Transcriptome Analyses of the Mutualistic Root Symbiont Piriformospora indica.</title>
        <authorList>
            <person name="Zuccaro A."/>
            <person name="Lahrmann U."/>
            <person name="Guldener U."/>
            <person name="Langen G."/>
            <person name="Pfiffi S."/>
            <person name="Biedenkopf D."/>
            <person name="Wong P."/>
            <person name="Samans B."/>
            <person name="Grimm C."/>
            <person name="Basiewicz M."/>
            <person name="Murat C."/>
            <person name="Martin F."/>
            <person name="Kogel K.H."/>
        </authorList>
    </citation>
    <scope>NUCLEOTIDE SEQUENCE [LARGE SCALE GENOMIC DNA]</scope>
    <source>
        <strain evidence="23 24">DSM 11827</strain>
    </source>
</reference>
<comment type="function">
    <text evidence="18">Ceramide hydroxylase involved in the hydroxylation of sphingolipid-associated very long chain fatty acids. Postulated to hydroxylate the very long chain fatty acid of dihydroceramides and phytoceramides at C-2.</text>
</comment>